<feature type="domain" description="Beta-lactamase-related" evidence="4">
    <location>
        <begin position="88"/>
        <end position="426"/>
    </location>
</feature>
<evidence type="ECO:0000313" key="6">
    <source>
        <dbReference type="EMBL" id="TRX89229.1"/>
    </source>
</evidence>
<dbReference type="InterPro" id="IPR015421">
    <property type="entry name" value="PyrdxlP-dep_Trfase_major"/>
</dbReference>
<dbReference type="Gene3D" id="3.40.710.10">
    <property type="entry name" value="DD-peptidase/beta-lactamase superfamily"/>
    <property type="match status" value="1"/>
</dbReference>
<dbReference type="PANTHER" id="PTHR42699:SF1">
    <property type="entry name" value="CYSTATHIONINE GAMMA-SYNTHASE-RELATED"/>
    <property type="match status" value="1"/>
</dbReference>
<dbReference type="Gene3D" id="3.40.640.10">
    <property type="entry name" value="Type I PLP-dependent aspartate aminotransferase-like (Major domain)"/>
    <property type="match status" value="1"/>
</dbReference>
<dbReference type="SUPFAM" id="SSF53383">
    <property type="entry name" value="PLP-dependent transferases"/>
    <property type="match status" value="1"/>
</dbReference>
<evidence type="ECO:0000259" key="5">
    <source>
        <dbReference type="Pfam" id="PF11954"/>
    </source>
</evidence>
<gene>
    <name evidence="6" type="ORF">FHL15_009927</name>
</gene>
<evidence type="ECO:0000256" key="1">
    <source>
        <dbReference type="ARBA" id="ARBA00001933"/>
    </source>
</evidence>
<dbReference type="InterPro" id="IPR015422">
    <property type="entry name" value="PyrdxlP-dep_Trfase_small"/>
</dbReference>
<evidence type="ECO:0000256" key="2">
    <source>
        <dbReference type="ARBA" id="ARBA00022898"/>
    </source>
</evidence>
<reference evidence="7" key="1">
    <citation type="submission" date="2019-06" db="EMBL/GenBank/DDBJ databases">
        <title>Draft genome sequence of the griseofulvin-producing fungus Xylaria cubensis strain G536.</title>
        <authorList>
            <person name="Mead M.E."/>
            <person name="Raja H.A."/>
            <person name="Steenwyk J.L."/>
            <person name="Knowles S.L."/>
            <person name="Oberlies N.H."/>
            <person name="Rokas A."/>
        </authorList>
    </citation>
    <scope>NUCLEOTIDE SEQUENCE [LARGE SCALE GENOMIC DNA]</scope>
    <source>
        <strain evidence="7">G536</strain>
    </source>
</reference>
<dbReference type="SUPFAM" id="SSF56601">
    <property type="entry name" value="beta-lactamase/transpeptidase-like"/>
    <property type="match status" value="1"/>
</dbReference>
<dbReference type="GO" id="GO:0019346">
    <property type="term" value="P:transsulfuration"/>
    <property type="evidence" value="ECO:0007669"/>
    <property type="project" value="InterPro"/>
</dbReference>
<dbReference type="Pfam" id="PF01053">
    <property type="entry name" value="Cys_Met_Meta_PP"/>
    <property type="match status" value="1"/>
</dbReference>
<dbReference type="STRING" id="2512241.A0A553HMP2"/>
<dbReference type="Pfam" id="PF00144">
    <property type="entry name" value="Beta-lactamase"/>
    <property type="match status" value="1"/>
</dbReference>
<proteinExistence type="predicted"/>
<organism evidence="6 7">
    <name type="scientific">Xylaria flabelliformis</name>
    <dbReference type="NCBI Taxonomy" id="2512241"/>
    <lineage>
        <taxon>Eukaryota</taxon>
        <taxon>Fungi</taxon>
        <taxon>Dikarya</taxon>
        <taxon>Ascomycota</taxon>
        <taxon>Pezizomycotina</taxon>
        <taxon>Sordariomycetes</taxon>
        <taxon>Xylariomycetidae</taxon>
        <taxon>Xylariales</taxon>
        <taxon>Xylariaceae</taxon>
        <taxon>Xylaria</taxon>
    </lineage>
</organism>
<evidence type="ECO:0000256" key="3">
    <source>
        <dbReference type="SAM" id="MobiDB-lite"/>
    </source>
</evidence>
<accession>A0A553HMP2</accession>
<dbReference type="InterPro" id="IPR012338">
    <property type="entry name" value="Beta-lactam/transpept-like"/>
</dbReference>
<evidence type="ECO:0008006" key="8">
    <source>
        <dbReference type="Google" id="ProtNLM"/>
    </source>
</evidence>
<dbReference type="PANTHER" id="PTHR42699">
    <property type="match status" value="1"/>
</dbReference>
<evidence type="ECO:0000313" key="7">
    <source>
        <dbReference type="Proteomes" id="UP000319160"/>
    </source>
</evidence>
<keyword evidence="7" id="KW-1185">Reference proteome</keyword>
<feature type="domain" description="Peptidase S12 Pab87-related C-terminal" evidence="5">
    <location>
        <begin position="481"/>
        <end position="579"/>
    </location>
</feature>
<dbReference type="Gene3D" id="3.90.1150.10">
    <property type="entry name" value="Aspartate Aminotransferase, domain 1"/>
    <property type="match status" value="1"/>
</dbReference>
<comment type="caution">
    <text evidence="6">The sequence shown here is derived from an EMBL/GenBank/DDBJ whole genome shotgun (WGS) entry which is preliminary data.</text>
</comment>
<dbReference type="Proteomes" id="UP000319160">
    <property type="component" value="Unassembled WGS sequence"/>
</dbReference>
<dbReference type="Pfam" id="PF11954">
    <property type="entry name" value="DUF3471"/>
    <property type="match status" value="1"/>
</dbReference>
<dbReference type="InterPro" id="IPR021860">
    <property type="entry name" value="Peptidase_S12_Pab87-rel_C"/>
</dbReference>
<feature type="region of interest" description="Disordered" evidence="3">
    <location>
        <begin position="655"/>
        <end position="678"/>
    </location>
</feature>
<dbReference type="GO" id="GO:0030170">
    <property type="term" value="F:pyridoxal phosphate binding"/>
    <property type="evidence" value="ECO:0007669"/>
    <property type="project" value="InterPro"/>
</dbReference>
<dbReference type="InterPro" id="IPR000277">
    <property type="entry name" value="Cys/Met-Metab_PyrdxlP-dep_enz"/>
</dbReference>
<protein>
    <recommendedName>
        <fullName evidence="8">Beta-lactamase-related domain-containing protein</fullName>
    </recommendedName>
</protein>
<dbReference type="AlphaFoldDB" id="A0A553HMP2"/>
<dbReference type="InterPro" id="IPR015424">
    <property type="entry name" value="PyrdxlP-dep_Trfase"/>
</dbReference>
<sequence length="1230" mass="136297">MTTFGGFFFQNPSNVLLAGTRTESPKLNPRIHYKRLNLQVLKSLTTRSSGAFHAQTSSAVDLISMATDPIKERLLALDPAIRKICDVAGAPGVSYGVTRNGEVIHRGNYGFKDVQALTPTTSDTVYLIGTMAKALTASAVGILVDEGRLSWSTRIKDILPDFRSQSATITENLTIVDLLSHRTGLARSNLWWQGADGALFLNKSDLLPFYASLEPTGDFRASWAYSNWGYAVVGSVVEKLTGIGFGQYLEEALFRPLGMKNTSFAPLPLDDPRLAKPYAAMDDASPHPMPMPPVNDNTIMTSAMGGHSSAEDLLIYSNALLQAYKNEKKGAKSEVLRYATMQLSGHISTAHSILEKSYAFGFYRTQLPNTILGMGWNSIYVEKMPTLVPRGHAGPVIAHGGSLPGYHVAMALVPELDSSVVVCTNSIALGDVSGWVSLAVLEALIENPRPSNFVDLATRAARSNAESVVRFRRQLESQKRSKDNSHKALASYTGRYRHPSRNWTIHIRIQSSQLEVLFQGLESQAWRLHHYESNTFLWLADREEQARRGRMTTYPLVPSHFKLTFQENSVGQIDRLIWAHETGVPLDQQPNAPLHHRSVALKLRQGQMKTYFTWKCYVMVLSPQRDLDAFTLATAKYRGLKSASVLVSLEPQKQRGTMQEINQSRSTTMQTQMLKQSAPRRMSTLPRLGSRVPDVPHAVSVQLPKWQDMIDFAQRTKRIANVQKSGYPRSFLHSDVQKVHDFFANQFGQADEICFVFSSKPYATSCLSYVCRSAQGGTDAGSNPTPGRVQSFTLEIDHTTVSIHAVFLPRSAEDQGMAFWRLTGSGISSRLSEDLLHGLETAKTYSLGSSPIHDDQTGPCSQPEHSAYSTIRGRVASLLERAPVGGSRSTLTTADDVFLYSTGMSAIYNLTTALRDWPGTKSVVFGFPYELTLKIQQDFAKSYVFYGFGTLSEMELLEDYLHMLMQQGTTIQAVWCECASNPLLRTVDLNRLRRLADRYGFVVIVDDTIGGVANVDLLGVADIVVSSLTKSFSGLADVMGGCIALNPRSPFYARLRAVLLNGYSNDLYYRDAVKLEANSRGYLPRAAKMNENTAQLISFLLPFVDDPKTPLRHIYHPSTCTWSTSNYEALMRPPTDEFRAGHGSLFTLDFDTTKDAAMFFDVLDVCKGPSLGAEVTLAQPYVQTVFYKEKAWAARYGLRESIIRISVGVEDPELLVEAFSRAMTAVRAQK</sequence>
<dbReference type="OrthoDB" id="5946976at2759"/>
<dbReference type="EMBL" id="VFLP01000071">
    <property type="protein sequence ID" value="TRX89229.1"/>
    <property type="molecule type" value="Genomic_DNA"/>
</dbReference>
<feature type="compositionally biased region" description="Polar residues" evidence="3">
    <location>
        <begin position="655"/>
        <end position="675"/>
    </location>
</feature>
<evidence type="ECO:0000259" key="4">
    <source>
        <dbReference type="Pfam" id="PF00144"/>
    </source>
</evidence>
<keyword evidence="2" id="KW-0663">Pyridoxal phosphate</keyword>
<dbReference type="InterPro" id="IPR051750">
    <property type="entry name" value="Trans-sulfuration_enzymes"/>
</dbReference>
<dbReference type="InterPro" id="IPR001466">
    <property type="entry name" value="Beta-lactam-related"/>
</dbReference>
<dbReference type="GO" id="GO:0003962">
    <property type="term" value="F:cystathionine gamma-synthase activity"/>
    <property type="evidence" value="ECO:0007669"/>
    <property type="project" value="TreeGrafter"/>
</dbReference>
<name>A0A553HMP2_9PEZI</name>
<comment type="cofactor">
    <cofactor evidence="1">
        <name>pyridoxal 5'-phosphate</name>
        <dbReference type="ChEBI" id="CHEBI:597326"/>
    </cofactor>
</comment>